<proteinExistence type="predicted"/>
<evidence type="ECO:0000256" key="8">
    <source>
        <dbReference type="SAM" id="Phobius"/>
    </source>
</evidence>
<dbReference type="InterPro" id="IPR005828">
    <property type="entry name" value="MFS_sugar_transport-like"/>
</dbReference>
<dbReference type="PROSITE" id="PS00217">
    <property type="entry name" value="SUGAR_TRANSPORT_2"/>
    <property type="match status" value="1"/>
</dbReference>
<evidence type="ECO:0000256" key="5">
    <source>
        <dbReference type="ARBA" id="ARBA00022692"/>
    </source>
</evidence>
<dbReference type="InterPro" id="IPR020846">
    <property type="entry name" value="MFS_dom"/>
</dbReference>
<keyword evidence="6 8" id="KW-1133">Transmembrane helix</keyword>
<keyword evidence="3" id="KW-1003">Cell membrane</keyword>
<feature type="transmembrane region" description="Helical" evidence="8">
    <location>
        <begin position="152"/>
        <end position="171"/>
    </location>
</feature>
<name>A0A8J2HQN7_COTCN</name>
<feature type="transmembrane region" description="Helical" evidence="8">
    <location>
        <begin position="21"/>
        <end position="45"/>
    </location>
</feature>
<feature type="transmembrane region" description="Helical" evidence="8">
    <location>
        <begin position="428"/>
        <end position="448"/>
    </location>
</feature>
<dbReference type="InterPro" id="IPR050549">
    <property type="entry name" value="MFS_Trehalose_Transporter"/>
</dbReference>
<feature type="transmembrane region" description="Helical" evidence="8">
    <location>
        <begin position="261"/>
        <end position="281"/>
    </location>
</feature>
<dbReference type="InterPro" id="IPR005829">
    <property type="entry name" value="Sugar_transporter_CS"/>
</dbReference>
<evidence type="ECO:0000256" key="1">
    <source>
        <dbReference type="ARBA" id="ARBA00004651"/>
    </source>
</evidence>
<feature type="transmembrane region" description="Helical" evidence="8">
    <location>
        <begin position="119"/>
        <end position="140"/>
    </location>
</feature>
<sequence>MDSVSQIISHRRNSFTLWPQWLAAFELFVMSSVVGLQGGWTSPFLSKLDATINPNSELSITKSEASWIASLTSFAQTFGAIFGIILVYTIGSKQSTLITGIPMALSWTCFMIIKSVPLIYISRILSGLSFGLYQGAYVLYIGEISHPKIRGALVALSINGCFIGYFCGNLMGKYLDMWHFATVSLVPTLLFLGSFSMMPHTPSFLVLNSKMNEAAKSIRFYDRNADVAKELDALSHFMRANRTTTLVSKLRAINTPTNRKILFKVNVVIALTKLSGIYTIPAYMEIILRNVKIQTINPTDLVIIVGFISTCFSLLATYTSDKFGRTNMLLFSSISIAFSMFLLGLNYQMLDLGIDNKNFQWLSIIAVVIFQLFSAIGIQPTLATITSEMFAPNVKIVGASLISALSGLCAFTSMRSYQPMVENFTEKYVFWIYSLLFIAIAVYIRLFIPETKGKSLIEIQEMLLDKKKTELNDESDS</sequence>
<dbReference type="PANTHER" id="PTHR48021:SF46">
    <property type="entry name" value="MAJOR FACILITATOR SUPERFAMILY (MFS) PROFILE DOMAIN-CONTAINING PROTEIN"/>
    <property type="match status" value="1"/>
</dbReference>
<dbReference type="PROSITE" id="PS50850">
    <property type="entry name" value="MFS"/>
    <property type="match status" value="1"/>
</dbReference>
<comment type="subcellular location">
    <subcellularLocation>
        <location evidence="1">Cell membrane</location>
        <topology evidence="1">Multi-pass membrane protein</topology>
    </subcellularLocation>
</comment>
<evidence type="ECO:0000259" key="9">
    <source>
        <dbReference type="PROSITE" id="PS50850"/>
    </source>
</evidence>
<keyword evidence="5 8" id="KW-0812">Transmembrane</keyword>
<evidence type="ECO:0000256" key="3">
    <source>
        <dbReference type="ARBA" id="ARBA00022475"/>
    </source>
</evidence>
<dbReference type="InterPro" id="IPR036259">
    <property type="entry name" value="MFS_trans_sf"/>
</dbReference>
<feature type="transmembrane region" description="Helical" evidence="8">
    <location>
        <begin position="361"/>
        <end position="384"/>
    </location>
</feature>
<dbReference type="OrthoDB" id="6133115at2759"/>
<dbReference type="Gene3D" id="1.20.1250.20">
    <property type="entry name" value="MFS general substrate transporter like domains"/>
    <property type="match status" value="1"/>
</dbReference>
<dbReference type="Proteomes" id="UP000786811">
    <property type="component" value="Unassembled WGS sequence"/>
</dbReference>
<feature type="transmembrane region" description="Helical" evidence="8">
    <location>
        <begin position="330"/>
        <end position="349"/>
    </location>
</feature>
<feature type="transmembrane region" description="Helical" evidence="8">
    <location>
        <begin position="301"/>
        <end position="318"/>
    </location>
</feature>
<evidence type="ECO:0000313" key="11">
    <source>
        <dbReference type="Proteomes" id="UP000786811"/>
    </source>
</evidence>
<keyword evidence="7 8" id="KW-0472">Membrane</keyword>
<comment type="caution">
    <text evidence="10">The sequence shown here is derived from an EMBL/GenBank/DDBJ whole genome shotgun (WGS) entry which is preliminary data.</text>
</comment>
<dbReference type="PANTHER" id="PTHR48021">
    <property type="match status" value="1"/>
</dbReference>
<keyword evidence="4" id="KW-0762">Sugar transport</keyword>
<evidence type="ECO:0000256" key="4">
    <source>
        <dbReference type="ARBA" id="ARBA00022597"/>
    </source>
</evidence>
<feature type="domain" description="Major facilitator superfamily (MFS) profile" evidence="9">
    <location>
        <begin position="27"/>
        <end position="452"/>
    </location>
</feature>
<dbReference type="GO" id="GO:0005886">
    <property type="term" value="C:plasma membrane"/>
    <property type="evidence" value="ECO:0007669"/>
    <property type="project" value="UniProtKB-SubCell"/>
</dbReference>
<accession>A0A8J2HQN7</accession>
<feature type="transmembrane region" description="Helical" evidence="8">
    <location>
        <begin position="95"/>
        <end position="113"/>
    </location>
</feature>
<dbReference type="SUPFAM" id="SSF103473">
    <property type="entry name" value="MFS general substrate transporter"/>
    <property type="match status" value="1"/>
</dbReference>
<dbReference type="Pfam" id="PF00083">
    <property type="entry name" value="Sugar_tr"/>
    <property type="match status" value="1"/>
</dbReference>
<keyword evidence="11" id="KW-1185">Reference proteome</keyword>
<gene>
    <name evidence="10" type="ORF">HICCMSTLAB_LOCUS12776</name>
</gene>
<evidence type="ECO:0000313" key="10">
    <source>
        <dbReference type="EMBL" id="CAG5107503.1"/>
    </source>
</evidence>
<dbReference type="GO" id="GO:0022857">
    <property type="term" value="F:transmembrane transporter activity"/>
    <property type="evidence" value="ECO:0007669"/>
    <property type="project" value="InterPro"/>
</dbReference>
<protein>
    <submittedName>
        <fullName evidence="10">Similar to Tret1: Facilitated trehalose transporter Tret1 (Bombyx mori)</fullName>
    </submittedName>
</protein>
<reference evidence="10" key="1">
    <citation type="submission" date="2021-04" db="EMBL/GenBank/DDBJ databases">
        <authorList>
            <person name="Chebbi M.A.C M."/>
        </authorList>
    </citation>
    <scope>NUCLEOTIDE SEQUENCE</scope>
</reference>
<dbReference type="AlphaFoldDB" id="A0A8J2HQN7"/>
<evidence type="ECO:0000256" key="7">
    <source>
        <dbReference type="ARBA" id="ARBA00023136"/>
    </source>
</evidence>
<organism evidence="10 11">
    <name type="scientific">Cotesia congregata</name>
    <name type="common">Parasitoid wasp</name>
    <name type="synonym">Apanteles congregatus</name>
    <dbReference type="NCBI Taxonomy" id="51543"/>
    <lineage>
        <taxon>Eukaryota</taxon>
        <taxon>Metazoa</taxon>
        <taxon>Ecdysozoa</taxon>
        <taxon>Arthropoda</taxon>
        <taxon>Hexapoda</taxon>
        <taxon>Insecta</taxon>
        <taxon>Pterygota</taxon>
        <taxon>Neoptera</taxon>
        <taxon>Endopterygota</taxon>
        <taxon>Hymenoptera</taxon>
        <taxon>Apocrita</taxon>
        <taxon>Ichneumonoidea</taxon>
        <taxon>Braconidae</taxon>
        <taxon>Microgastrinae</taxon>
        <taxon>Cotesia</taxon>
    </lineage>
</organism>
<keyword evidence="2" id="KW-0813">Transport</keyword>
<dbReference type="EMBL" id="CAJNRD030001124">
    <property type="protein sequence ID" value="CAG5107503.1"/>
    <property type="molecule type" value="Genomic_DNA"/>
</dbReference>
<evidence type="ECO:0000256" key="2">
    <source>
        <dbReference type="ARBA" id="ARBA00022448"/>
    </source>
</evidence>
<feature type="transmembrane region" description="Helical" evidence="8">
    <location>
        <begin position="65"/>
        <end position="88"/>
    </location>
</feature>
<evidence type="ECO:0000256" key="6">
    <source>
        <dbReference type="ARBA" id="ARBA00022989"/>
    </source>
</evidence>
<dbReference type="FunFam" id="1.20.1250.20:FF:000218">
    <property type="entry name" value="facilitated trehalose transporter Tret1"/>
    <property type="match status" value="1"/>
</dbReference>
<feature type="transmembrane region" description="Helical" evidence="8">
    <location>
        <begin position="396"/>
        <end position="416"/>
    </location>
</feature>